<dbReference type="Proteomes" id="UP000295604">
    <property type="component" value="Unassembled WGS sequence"/>
</dbReference>
<organism evidence="1 2">
    <name type="scientific">Colletotrichum sidae</name>
    <dbReference type="NCBI Taxonomy" id="1347389"/>
    <lineage>
        <taxon>Eukaryota</taxon>
        <taxon>Fungi</taxon>
        <taxon>Dikarya</taxon>
        <taxon>Ascomycota</taxon>
        <taxon>Pezizomycotina</taxon>
        <taxon>Sordariomycetes</taxon>
        <taxon>Hypocreomycetidae</taxon>
        <taxon>Glomerellales</taxon>
        <taxon>Glomerellaceae</taxon>
        <taxon>Colletotrichum</taxon>
        <taxon>Colletotrichum orbiculare species complex</taxon>
    </lineage>
</organism>
<reference evidence="1 2" key="1">
    <citation type="submission" date="2018-11" db="EMBL/GenBank/DDBJ databases">
        <title>Genome sequence and assembly of Colletotrichum sidae.</title>
        <authorList>
            <person name="Gan P."/>
            <person name="Shirasu K."/>
        </authorList>
    </citation>
    <scope>NUCLEOTIDE SEQUENCE [LARGE SCALE GENOMIC DNA]</scope>
    <source>
        <strain evidence="1 2">CBS 518.97</strain>
    </source>
</reference>
<sequence>MEDITLELGFEDLLDPDLLLDGALSLPLSHSADDMLIPAHNHPPETSLDEMIRIRLQYAIDAMKTVPTAMVMENQTPWCHPYLYRAHMPREMQDAQACCALYIAKNQHNASIILRTIQSRAHEVLASPLPTDRLDLLARVHAICLYQIIRLFDGDIPMRASAQQSLVVLETALVALLPFVRWETSQPEVGPTEDLIYPTKESWQEWIFQESTRRTLFFACFLLVAHQILIGQQPERGCTERYLFCHSWTLSAHLWKAPTVVDFAVAWREKRHFVVTKNSLAEAWRDAAADDVDAFGRIMMVGAMGVDDARLWFYSRGGCL</sequence>
<comment type="caution">
    <text evidence="1">The sequence shown here is derived from an EMBL/GenBank/DDBJ whole genome shotgun (WGS) entry which is preliminary data.</text>
</comment>
<evidence type="ECO:0000313" key="1">
    <source>
        <dbReference type="EMBL" id="TEA12256.1"/>
    </source>
</evidence>
<keyword evidence="2" id="KW-1185">Reference proteome</keyword>
<protein>
    <submittedName>
        <fullName evidence="1">Transcription factor gsfR2</fullName>
    </submittedName>
</protein>
<name>A0A4R8T5P6_9PEZI</name>
<proteinExistence type="predicted"/>
<gene>
    <name evidence="1" type="primary">gsfR2-2</name>
    <name evidence="1" type="ORF">C8034_v006019</name>
</gene>
<accession>A0A4R8T5P6</accession>
<evidence type="ECO:0000313" key="2">
    <source>
        <dbReference type="Proteomes" id="UP000295604"/>
    </source>
</evidence>
<dbReference type="EMBL" id="QAPF01000268">
    <property type="protein sequence ID" value="TEA12256.1"/>
    <property type="molecule type" value="Genomic_DNA"/>
</dbReference>
<dbReference type="AlphaFoldDB" id="A0A4R8T5P6"/>